<dbReference type="OrthoDB" id="284718at2759"/>
<dbReference type="STRING" id="1036808.A0A0C2ZGQ7"/>
<name>A0A0C2ZGQ7_9AGAM</name>
<keyword evidence="1" id="KW-1133">Transmembrane helix</keyword>
<protein>
    <submittedName>
        <fullName evidence="2">Uncharacterized protein</fullName>
    </submittedName>
</protein>
<dbReference type="EMBL" id="KN822229">
    <property type="protein sequence ID" value="KIM52012.1"/>
    <property type="molecule type" value="Genomic_DNA"/>
</dbReference>
<organism evidence="2 3">
    <name type="scientific">Scleroderma citrinum Foug A</name>
    <dbReference type="NCBI Taxonomy" id="1036808"/>
    <lineage>
        <taxon>Eukaryota</taxon>
        <taxon>Fungi</taxon>
        <taxon>Dikarya</taxon>
        <taxon>Basidiomycota</taxon>
        <taxon>Agaricomycotina</taxon>
        <taxon>Agaricomycetes</taxon>
        <taxon>Agaricomycetidae</taxon>
        <taxon>Boletales</taxon>
        <taxon>Sclerodermatineae</taxon>
        <taxon>Sclerodermataceae</taxon>
        <taxon>Scleroderma</taxon>
    </lineage>
</organism>
<evidence type="ECO:0000313" key="2">
    <source>
        <dbReference type="EMBL" id="KIM52012.1"/>
    </source>
</evidence>
<accession>A0A0C2ZGQ7</accession>
<evidence type="ECO:0000313" key="3">
    <source>
        <dbReference type="Proteomes" id="UP000053989"/>
    </source>
</evidence>
<dbReference type="InParanoid" id="A0A0C2ZGQ7"/>
<dbReference type="AlphaFoldDB" id="A0A0C2ZGQ7"/>
<keyword evidence="3" id="KW-1185">Reference proteome</keyword>
<gene>
    <name evidence="2" type="ORF">SCLCIDRAFT_1224108</name>
</gene>
<proteinExistence type="predicted"/>
<keyword evidence="1" id="KW-0812">Transmembrane</keyword>
<reference evidence="3" key="2">
    <citation type="submission" date="2015-01" db="EMBL/GenBank/DDBJ databases">
        <title>Evolutionary Origins and Diversification of the Mycorrhizal Mutualists.</title>
        <authorList>
            <consortium name="DOE Joint Genome Institute"/>
            <consortium name="Mycorrhizal Genomics Consortium"/>
            <person name="Kohler A."/>
            <person name="Kuo A."/>
            <person name="Nagy L.G."/>
            <person name="Floudas D."/>
            <person name="Copeland A."/>
            <person name="Barry K.W."/>
            <person name="Cichocki N."/>
            <person name="Veneault-Fourrey C."/>
            <person name="LaButti K."/>
            <person name="Lindquist E.A."/>
            <person name="Lipzen A."/>
            <person name="Lundell T."/>
            <person name="Morin E."/>
            <person name="Murat C."/>
            <person name="Riley R."/>
            <person name="Ohm R."/>
            <person name="Sun H."/>
            <person name="Tunlid A."/>
            <person name="Henrissat B."/>
            <person name="Grigoriev I.V."/>
            <person name="Hibbett D.S."/>
            <person name="Martin F."/>
        </authorList>
    </citation>
    <scope>NUCLEOTIDE SEQUENCE [LARGE SCALE GENOMIC DNA]</scope>
    <source>
        <strain evidence="3">Foug A</strain>
    </source>
</reference>
<reference evidence="2 3" key="1">
    <citation type="submission" date="2014-04" db="EMBL/GenBank/DDBJ databases">
        <authorList>
            <consortium name="DOE Joint Genome Institute"/>
            <person name="Kuo A."/>
            <person name="Kohler A."/>
            <person name="Nagy L.G."/>
            <person name="Floudas D."/>
            <person name="Copeland A."/>
            <person name="Barry K.W."/>
            <person name="Cichocki N."/>
            <person name="Veneault-Fourrey C."/>
            <person name="LaButti K."/>
            <person name="Lindquist E.A."/>
            <person name="Lipzen A."/>
            <person name="Lundell T."/>
            <person name="Morin E."/>
            <person name="Murat C."/>
            <person name="Sun H."/>
            <person name="Tunlid A."/>
            <person name="Henrissat B."/>
            <person name="Grigoriev I.V."/>
            <person name="Hibbett D.S."/>
            <person name="Martin F."/>
            <person name="Nordberg H.P."/>
            <person name="Cantor M.N."/>
            <person name="Hua S.X."/>
        </authorList>
    </citation>
    <scope>NUCLEOTIDE SEQUENCE [LARGE SCALE GENOMIC DNA]</scope>
    <source>
        <strain evidence="2 3">Foug A</strain>
    </source>
</reference>
<sequence>MSSNQLEVRDSSREVKLTLPRSWRVESIDPFGSVGMFLAGMVMVTKNRYLAWPVLVVAISGVMNQHPLRTKEGGNNPWANLVMAVFALVMSHLSMFTFTDPRTGGVRFS</sequence>
<keyword evidence="1" id="KW-0472">Membrane</keyword>
<evidence type="ECO:0000256" key="1">
    <source>
        <dbReference type="SAM" id="Phobius"/>
    </source>
</evidence>
<dbReference type="HOGENOM" id="CLU_174226_0_0_1"/>
<dbReference type="Proteomes" id="UP000053989">
    <property type="component" value="Unassembled WGS sequence"/>
</dbReference>
<feature type="transmembrane region" description="Helical" evidence="1">
    <location>
        <begin position="49"/>
        <end position="66"/>
    </location>
</feature>
<feature type="transmembrane region" description="Helical" evidence="1">
    <location>
        <begin position="78"/>
        <end position="98"/>
    </location>
</feature>